<protein>
    <submittedName>
        <fullName evidence="1">Uncharacterized protein</fullName>
    </submittedName>
</protein>
<dbReference type="EMBL" id="ML976726">
    <property type="protein sequence ID" value="KAF1967951.1"/>
    <property type="molecule type" value="Genomic_DNA"/>
</dbReference>
<proteinExistence type="predicted"/>
<name>A0A6A5USL2_9PLEO</name>
<dbReference type="Pfam" id="PF20174">
    <property type="entry name" value="DUF6540"/>
    <property type="match status" value="1"/>
</dbReference>
<dbReference type="AlphaFoldDB" id="A0A6A5USL2"/>
<dbReference type="Proteomes" id="UP000800036">
    <property type="component" value="Unassembled WGS sequence"/>
</dbReference>
<accession>A0A6A5USL2</accession>
<reference evidence="1" key="1">
    <citation type="journal article" date="2020" name="Stud. Mycol.">
        <title>101 Dothideomycetes genomes: a test case for predicting lifestyles and emergence of pathogens.</title>
        <authorList>
            <person name="Haridas S."/>
            <person name="Albert R."/>
            <person name="Binder M."/>
            <person name="Bloem J."/>
            <person name="Labutti K."/>
            <person name="Salamov A."/>
            <person name="Andreopoulos B."/>
            <person name="Baker S."/>
            <person name="Barry K."/>
            <person name="Bills G."/>
            <person name="Bluhm B."/>
            <person name="Cannon C."/>
            <person name="Castanera R."/>
            <person name="Culley D."/>
            <person name="Daum C."/>
            <person name="Ezra D."/>
            <person name="Gonzalez J."/>
            <person name="Henrissat B."/>
            <person name="Kuo A."/>
            <person name="Liang C."/>
            <person name="Lipzen A."/>
            <person name="Lutzoni F."/>
            <person name="Magnuson J."/>
            <person name="Mondo S."/>
            <person name="Nolan M."/>
            <person name="Ohm R."/>
            <person name="Pangilinan J."/>
            <person name="Park H.-J."/>
            <person name="Ramirez L."/>
            <person name="Alfaro M."/>
            <person name="Sun H."/>
            <person name="Tritt A."/>
            <person name="Yoshinaga Y."/>
            <person name="Zwiers L.-H."/>
            <person name="Turgeon B."/>
            <person name="Goodwin S."/>
            <person name="Spatafora J."/>
            <person name="Crous P."/>
            <person name="Grigoriev I."/>
        </authorList>
    </citation>
    <scope>NUCLEOTIDE SEQUENCE</scope>
    <source>
        <strain evidence="1">CBS 107.79</strain>
    </source>
</reference>
<keyword evidence="2" id="KW-1185">Reference proteome</keyword>
<dbReference type="InterPro" id="IPR046670">
    <property type="entry name" value="DUF6540"/>
</dbReference>
<evidence type="ECO:0000313" key="1">
    <source>
        <dbReference type="EMBL" id="KAF1967951.1"/>
    </source>
</evidence>
<gene>
    <name evidence="1" type="ORF">BU23DRAFT_280215</name>
</gene>
<sequence>MRIHVEGTVRDSFKHEFHCGSYGPWSGRRPWQKVLGKISDKYLTYGQMTGADTTPYNAVEGLALSIPAPVPSLNSVTGAASGLRPEIRDCQWWLEQLINQLIERQVLHADALKILEENPEQYC</sequence>
<organism evidence="1 2">
    <name type="scientific">Bimuria novae-zelandiae CBS 107.79</name>
    <dbReference type="NCBI Taxonomy" id="1447943"/>
    <lineage>
        <taxon>Eukaryota</taxon>
        <taxon>Fungi</taxon>
        <taxon>Dikarya</taxon>
        <taxon>Ascomycota</taxon>
        <taxon>Pezizomycotina</taxon>
        <taxon>Dothideomycetes</taxon>
        <taxon>Pleosporomycetidae</taxon>
        <taxon>Pleosporales</taxon>
        <taxon>Massarineae</taxon>
        <taxon>Didymosphaeriaceae</taxon>
        <taxon>Bimuria</taxon>
    </lineage>
</organism>
<evidence type="ECO:0000313" key="2">
    <source>
        <dbReference type="Proteomes" id="UP000800036"/>
    </source>
</evidence>
<dbReference type="OrthoDB" id="2999773at2759"/>